<dbReference type="GO" id="GO:0005524">
    <property type="term" value="F:ATP binding"/>
    <property type="evidence" value="ECO:0007669"/>
    <property type="project" value="UniProtKB-KW"/>
</dbReference>
<dbReference type="PRINTS" id="PR00120">
    <property type="entry name" value="HATPASE"/>
</dbReference>
<dbReference type="OrthoDB" id="9760364at2"/>
<evidence type="ECO:0000256" key="4">
    <source>
        <dbReference type="ARBA" id="ARBA00022692"/>
    </source>
</evidence>
<evidence type="ECO:0000256" key="1">
    <source>
        <dbReference type="ARBA" id="ARBA00004127"/>
    </source>
</evidence>
<dbReference type="InterPro" id="IPR001757">
    <property type="entry name" value="P_typ_ATPase"/>
</dbReference>
<dbReference type="Pfam" id="PF00689">
    <property type="entry name" value="Cation_ATPase_C"/>
    <property type="match status" value="1"/>
</dbReference>
<dbReference type="GO" id="GO:0005388">
    <property type="term" value="F:P-type calcium transporter activity"/>
    <property type="evidence" value="ECO:0007669"/>
    <property type="project" value="TreeGrafter"/>
</dbReference>
<dbReference type="SUPFAM" id="SSF81660">
    <property type="entry name" value="Metal cation-transporting ATPase, ATP-binding domain N"/>
    <property type="match status" value="1"/>
</dbReference>
<dbReference type="GO" id="GO:0046872">
    <property type="term" value="F:metal ion binding"/>
    <property type="evidence" value="ECO:0007669"/>
    <property type="project" value="UniProtKB-KW"/>
</dbReference>
<dbReference type="AlphaFoldDB" id="A0A1H9RLR6"/>
<dbReference type="PANTHER" id="PTHR24093">
    <property type="entry name" value="CATION TRANSPORTING ATPASE"/>
    <property type="match status" value="1"/>
</dbReference>
<sequence>MTKAYTKDLPRLIQELEGNREIGLTEEQVLKKRESYGMNEFESIKKDSFLKKFFMQMGDLTTIILIVAAAISLYMAITIHEGDYVEAILIISIVILNALLGVIQENNAEKSLEALQNMNKQMSSVMRYGEIISIPAEELVPGDLLVLEAGNMISADARLIDVVSLRVEESPLTGESIPIEKEANAVVAADAPIGDRLNMVYSGCMVANGRGLAIVTATGMNTEMGRIAALLNNEKTSMTPLQERLNRLGKNISLLALAAAAVVFFIGYAQNEPVLEMFMTAVSLAVAAVPETLMVIVTLTLSFNVQKMVKKHAIIRRLPAVETLGSASVICSDKTGTLTQNKMTVQRVWTRGNNIIDTENAMSDEALSIIKMGVLCSNAFIDRSEAIENGIGDPTELAIVQLYEDYDYYKTDLLESYPRVAELPFDSDRKLMTTVHELGEGGYISITKGAFDRIESLCSDGDIQQATHINYNFGKKALRVIAVAFKRYDTLPTELTSETLENDLQLLGLIGMIDPPRPESKGAIAKAAKAGIKTVMITGDHILTASAIARELGILTCEKEAMTGADLAKMTDEELIRDVYKYSVYARVSPEDKIRIVKAWQANGEVVAMTGDGVNDAPALKASDVGCAMGITGTDVAQSAADMILTDDNFATIVDAVAHGRTVYANIRKAVHFLLSCNISEIFIVLISMLLGWGAPVIAIQLLFINVIADGLPGFALSREKPDADIMEQPPIPKEQSIFAGGLGKDIAFHSVIFTVLTLLGYYMGSFVTISSIQPSHEVGQTMAFLILGLSSIIHVLNCRSKYSIFKIKFNSNRRLLEMAIISIGIIIAVALIPLFQEMFQLVDIGDYHWRLVVLFSILPLVIVELVKLHQNRDDD</sequence>
<reference evidence="14 15" key="1">
    <citation type="submission" date="2016-10" db="EMBL/GenBank/DDBJ databases">
        <authorList>
            <person name="de Groot N.N."/>
        </authorList>
    </citation>
    <scope>NUCLEOTIDE SEQUENCE [LARGE SCALE GENOMIC DNA]</scope>
    <source>
        <strain evidence="14 15">DSM 13760</strain>
    </source>
</reference>
<keyword evidence="6" id="KW-0547">Nucleotide-binding</keyword>
<dbReference type="NCBIfam" id="TIGR01494">
    <property type="entry name" value="ATPase_P-type"/>
    <property type="match status" value="2"/>
</dbReference>
<dbReference type="InterPro" id="IPR004014">
    <property type="entry name" value="ATPase_P-typ_cation-transptr_N"/>
</dbReference>
<dbReference type="Gene3D" id="1.20.1110.10">
    <property type="entry name" value="Calcium-transporting ATPase, transmembrane domain"/>
    <property type="match status" value="1"/>
</dbReference>
<dbReference type="InterPro" id="IPR023214">
    <property type="entry name" value="HAD_sf"/>
</dbReference>
<dbReference type="InterPro" id="IPR018303">
    <property type="entry name" value="ATPase_P-typ_P_site"/>
</dbReference>
<accession>A0A1H9RLR6</accession>
<dbReference type="SFLD" id="SFLDS00003">
    <property type="entry name" value="Haloacid_Dehalogenase"/>
    <property type="match status" value="1"/>
</dbReference>
<feature type="transmembrane region" description="Helical" evidence="12">
    <location>
        <begin position="277"/>
        <end position="301"/>
    </location>
</feature>
<dbReference type="Proteomes" id="UP000198948">
    <property type="component" value="Unassembled WGS sequence"/>
</dbReference>
<dbReference type="Gene3D" id="2.70.150.10">
    <property type="entry name" value="Calcium-transporting ATPase, cytoplasmic transduction domain A"/>
    <property type="match status" value="1"/>
</dbReference>
<keyword evidence="4 12" id="KW-0812">Transmembrane</keyword>
<dbReference type="Pfam" id="PF00122">
    <property type="entry name" value="E1-E2_ATPase"/>
    <property type="match status" value="1"/>
</dbReference>
<feature type="transmembrane region" description="Helical" evidence="12">
    <location>
        <begin position="752"/>
        <end position="773"/>
    </location>
</feature>
<dbReference type="RefSeq" id="WP_092651001.1">
    <property type="nucleotide sequence ID" value="NZ_FOHA01000004.1"/>
</dbReference>
<feature type="transmembrane region" description="Helical" evidence="12">
    <location>
        <begin position="252"/>
        <end position="271"/>
    </location>
</feature>
<comment type="similarity">
    <text evidence="2">Belongs to the cation transport ATPase (P-type) (TC 3.A.3) family. Type IIA subfamily.</text>
</comment>
<keyword evidence="9" id="KW-1278">Translocase</keyword>
<dbReference type="InterPro" id="IPR036412">
    <property type="entry name" value="HAD-like_sf"/>
</dbReference>
<gene>
    <name evidence="14" type="ORF">SAMN04488559_104157</name>
</gene>
<dbReference type="PRINTS" id="PR00119">
    <property type="entry name" value="CATATPASE"/>
</dbReference>
<name>A0A1H9RLR6_9LACT</name>
<dbReference type="SUPFAM" id="SSF81653">
    <property type="entry name" value="Calcium ATPase, transduction domain A"/>
    <property type="match status" value="1"/>
</dbReference>
<keyword evidence="10 12" id="KW-1133">Transmembrane helix</keyword>
<keyword evidence="11 12" id="KW-0472">Membrane</keyword>
<dbReference type="PROSITE" id="PS00154">
    <property type="entry name" value="ATPASE_E1_E2"/>
    <property type="match status" value="1"/>
</dbReference>
<dbReference type="InterPro" id="IPR006068">
    <property type="entry name" value="ATPase_P-typ_cation-transptr_C"/>
</dbReference>
<keyword evidence="15" id="KW-1185">Reference proteome</keyword>
<dbReference type="SFLD" id="SFLDF00027">
    <property type="entry name" value="p-type_atpase"/>
    <property type="match status" value="1"/>
</dbReference>
<dbReference type="Pfam" id="PF00690">
    <property type="entry name" value="Cation_ATPase_N"/>
    <property type="match status" value="1"/>
</dbReference>
<dbReference type="SMART" id="SM00831">
    <property type="entry name" value="Cation_ATPase_N"/>
    <property type="match status" value="1"/>
</dbReference>
<dbReference type="CDD" id="cd02089">
    <property type="entry name" value="P-type_ATPase_Ca_prok"/>
    <property type="match status" value="1"/>
</dbReference>
<dbReference type="Gene3D" id="3.40.1110.10">
    <property type="entry name" value="Calcium-transporting ATPase, cytoplasmic domain N"/>
    <property type="match status" value="1"/>
</dbReference>
<dbReference type="InterPro" id="IPR023299">
    <property type="entry name" value="ATPase_P-typ_cyto_dom_N"/>
</dbReference>
<dbReference type="InterPro" id="IPR044492">
    <property type="entry name" value="P_typ_ATPase_HD_dom"/>
</dbReference>
<evidence type="ECO:0000256" key="9">
    <source>
        <dbReference type="ARBA" id="ARBA00022967"/>
    </source>
</evidence>
<proteinExistence type="inferred from homology"/>
<dbReference type="STRING" id="142588.SAMN04488559_104157"/>
<organism evidence="14 15">
    <name type="scientific">Isobaculum melis</name>
    <dbReference type="NCBI Taxonomy" id="142588"/>
    <lineage>
        <taxon>Bacteria</taxon>
        <taxon>Bacillati</taxon>
        <taxon>Bacillota</taxon>
        <taxon>Bacilli</taxon>
        <taxon>Lactobacillales</taxon>
        <taxon>Carnobacteriaceae</taxon>
        <taxon>Isobaculum</taxon>
    </lineage>
</organism>
<feature type="transmembrane region" description="Helical" evidence="12">
    <location>
        <begin position="670"/>
        <end position="691"/>
    </location>
</feature>
<evidence type="ECO:0000256" key="8">
    <source>
        <dbReference type="ARBA" id="ARBA00022842"/>
    </source>
</evidence>
<feature type="transmembrane region" description="Helical" evidence="12">
    <location>
        <begin position="85"/>
        <end position="103"/>
    </location>
</feature>
<dbReference type="FunFam" id="3.40.50.1000:FF:000001">
    <property type="entry name" value="Phospholipid-transporting ATPase IC"/>
    <property type="match status" value="1"/>
</dbReference>
<dbReference type="FunFam" id="2.70.150.10:FF:000160">
    <property type="entry name" value="Sarcoplasmic/endoplasmic reticulum calcium ATPase 1"/>
    <property type="match status" value="1"/>
</dbReference>
<feature type="transmembrane region" description="Helical" evidence="12">
    <location>
        <begin position="697"/>
        <end position="717"/>
    </location>
</feature>
<dbReference type="InterPro" id="IPR023298">
    <property type="entry name" value="ATPase_P-typ_TM_dom_sf"/>
</dbReference>
<evidence type="ECO:0000256" key="2">
    <source>
        <dbReference type="ARBA" id="ARBA00005675"/>
    </source>
</evidence>
<dbReference type="EMBL" id="FOHA01000004">
    <property type="protein sequence ID" value="SER73791.1"/>
    <property type="molecule type" value="Genomic_DNA"/>
</dbReference>
<comment type="subcellular location">
    <subcellularLocation>
        <location evidence="1">Endomembrane system</location>
        <topology evidence="1">Multi-pass membrane protein</topology>
    </subcellularLocation>
</comment>
<dbReference type="SUPFAM" id="SSF81665">
    <property type="entry name" value="Calcium ATPase, transmembrane domain M"/>
    <property type="match status" value="1"/>
</dbReference>
<feature type="transmembrane region" description="Helical" evidence="12">
    <location>
        <begin position="817"/>
        <end position="836"/>
    </location>
</feature>
<dbReference type="Pfam" id="PF13246">
    <property type="entry name" value="Cation_ATPase"/>
    <property type="match status" value="1"/>
</dbReference>
<evidence type="ECO:0000313" key="14">
    <source>
        <dbReference type="EMBL" id="SER73791.1"/>
    </source>
</evidence>
<keyword evidence="5" id="KW-0479">Metal-binding</keyword>
<evidence type="ECO:0000256" key="7">
    <source>
        <dbReference type="ARBA" id="ARBA00022840"/>
    </source>
</evidence>
<dbReference type="GO" id="GO:0012505">
    <property type="term" value="C:endomembrane system"/>
    <property type="evidence" value="ECO:0007669"/>
    <property type="project" value="UniProtKB-SubCell"/>
</dbReference>
<dbReference type="InterPro" id="IPR008250">
    <property type="entry name" value="ATPase_P-typ_transduc_dom_A_sf"/>
</dbReference>
<dbReference type="SFLD" id="SFLDG00002">
    <property type="entry name" value="C1.7:_P-type_atpase_like"/>
    <property type="match status" value="1"/>
</dbReference>
<feature type="domain" description="Cation-transporting P-type ATPase N-terminal" evidence="13">
    <location>
        <begin position="3"/>
        <end position="77"/>
    </location>
</feature>
<dbReference type="InterPro" id="IPR059000">
    <property type="entry name" value="ATPase_P-type_domA"/>
</dbReference>
<keyword evidence="3" id="KW-0597">Phosphoprotein</keyword>
<dbReference type="GO" id="GO:0016887">
    <property type="term" value="F:ATP hydrolysis activity"/>
    <property type="evidence" value="ECO:0007669"/>
    <property type="project" value="InterPro"/>
</dbReference>
<evidence type="ECO:0000256" key="10">
    <source>
        <dbReference type="ARBA" id="ARBA00022989"/>
    </source>
</evidence>
<evidence type="ECO:0000256" key="11">
    <source>
        <dbReference type="ARBA" id="ARBA00023136"/>
    </source>
</evidence>
<evidence type="ECO:0000259" key="13">
    <source>
        <dbReference type="SMART" id="SM00831"/>
    </source>
</evidence>
<dbReference type="Gene3D" id="3.40.50.1000">
    <property type="entry name" value="HAD superfamily/HAD-like"/>
    <property type="match status" value="1"/>
</dbReference>
<evidence type="ECO:0000256" key="12">
    <source>
        <dbReference type="SAM" id="Phobius"/>
    </source>
</evidence>
<dbReference type="FunFam" id="3.40.50.1000:FF:000028">
    <property type="entry name" value="Calcium-transporting P-type ATPase, putative"/>
    <property type="match status" value="1"/>
</dbReference>
<protein>
    <submittedName>
        <fullName evidence="14">Plasma-membrane calcium-translocating P-type ATPase</fullName>
    </submittedName>
</protein>
<evidence type="ECO:0000313" key="15">
    <source>
        <dbReference type="Proteomes" id="UP000198948"/>
    </source>
</evidence>
<feature type="transmembrane region" description="Helical" evidence="12">
    <location>
        <begin position="60"/>
        <end position="79"/>
    </location>
</feature>
<keyword evidence="8" id="KW-0460">Magnesium</keyword>
<evidence type="ECO:0000256" key="5">
    <source>
        <dbReference type="ARBA" id="ARBA00022723"/>
    </source>
</evidence>
<feature type="transmembrane region" description="Helical" evidence="12">
    <location>
        <begin position="779"/>
        <end position="797"/>
    </location>
</feature>
<feature type="transmembrane region" description="Helical" evidence="12">
    <location>
        <begin position="848"/>
        <end position="867"/>
    </location>
</feature>
<dbReference type="SUPFAM" id="SSF56784">
    <property type="entry name" value="HAD-like"/>
    <property type="match status" value="1"/>
</dbReference>
<dbReference type="PANTHER" id="PTHR24093:SF506">
    <property type="entry name" value="CATION-TRANSPORTING ATPASE PMA1"/>
    <property type="match status" value="1"/>
</dbReference>
<evidence type="ECO:0000256" key="6">
    <source>
        <dbReference type="ARBA" id="ARBA00022741"/>
    </source>
</evidence>
<evidence type="ECO:0000256" key="3">
    <source>
        <dbReference type="ARBA" id="ARBA00022553"/>
    </source>
</evidence>
<dbReference type="GO" id="GO:0005886">
    <property type="term" value="C:plasma membrane"/>
    <property type="evidence" value="ECO:0007669"/>
    <property type="project" value="TreeGrafter"/>
</dbReference>
<keyword evidence="7" id="KW-0067">ATP-binding</keyword>